<evidence type="ECO:0000313" key="3">
    <source>
        <dbReference type="EMBL" id="RZB52976.1"/>
    </source>
</evidence>
<evidence type="ECO:0000256" key="1">
    <source>
        <dbReference type="SAM" id="MobiDB-lite"/>
    </source>
</evidence>
<protein>
    <submittedName>
        <fullName evidence="3">Uncharacterized protein</fullName>
    </submittedName>
</protein>
<comment type="caution">
    <text evidence="3">The sequence shown here is derived from an EMBL/GenBank/DDBJ whole genome shotgun (WGS) entry which is preliminary data.</text>
</comment>
<feature type="region of interest" description="Disordered" evidence="1">
    <location>
        <begin position="111"/>
        <end position="156"/>
    </location>
</feature>
<dbReference type="Proteomes" id="UP000289340">
    <property type="component" value="Chromosome 18"/>
</dbReference>
<keyword evidence="4" id="KW-1185">Reference proteome</keyword>
<keyword evidence="2" id="KW-0812">Transmembrane</keyword>
<evidence type="ECO:0000256" key="2">
    <source>
        <dbReference type="SAM" id="Phobius"/>
    </source>
</evidence>
<dbReference type="AlphaFoldDB" id="A0A445FVT6"/>
<gene>
    <name evidence="3" type="ORF">D0Y65_049150</name>
</gene>
<feature type="transmembrane region" description="Helical" evidence="2">
    <location>
        <begin position="33"/>
        <end position="54"/>
    </location>
</feature>
<accession>A0A445FVT6</accession>
<keyword evidence="2" id="KW-1133">Transmembrane helix</keyword>
<name>A0A445FVT6_GLYSO</name>
<organism evidence="3 4">
    <name type="scientific">Glycine soja</name>
    <name type="common">Wild soybean</name>
    <dbReference type="NCBI Taxonomy" id="3848"/>
    <lineage>
        <taxon>Eukaryota</taxon>
        <taxon>Viridiplantae</taxon>
        <taxon>Streptophyta</taxon>
        <taxon>Embryophyta</taxon>
        <taxon>Tracheophyta</taxon>
        <taxon>Spermatophyta</taxon>
        <taxon>Magnoliopsida</taxon>
        <taxon>eudicotyledons</taxon>
        <taxon>Gunneridae</taxon>
        <taxon>Pentapetalae</taxon>
        <taxon>rosids</taxon>
        <taxon>fabids</taxon>
        <taxon>Fabales</taxon>
        <taxon>Fabaceae</taxon>
        <taxon>Papilionoideae</taxon>
        <taxon>50 kb inversion clade</taxon>
        <taxon>NPAAA clade</taxon>
        <taxon>indigoferoid/millettioid clade</taxon>
        <taxon>Phaseoleae</taxon>
        <taxon>Glycine</taxon>
        <taxon>Glycine subgen. Soja</taxon>
    </lineage>
</organism>
<feature type="compositionally biased region" description="Basic and acidic residues" evidence="1">
    <location>
        <begin position="127"/>
        <end position="136"/>
    </location>
</feature>
<sequence length="286" mass="31496">MQEQSTQALGGLHLTESVRSTELAGPYWWKEPCCVLLVSIFFVAPCILLFQAVYNAASISAFPAILELIRFCEELNVQGSRVIFSLGFWSLAPLLFANSLEKVLKEEMGSEETNFPSKPSRRVSHHVQSDATRETTTHAWPQHRSPSPPRPCVKGNNNNSNNEIDVSMSSGAQYCYYMLEAMPQPGPTWSTTGPCVLAEPTPTPSPSALIEDSSCTWWLGYLEGLDGNLTTLKLDPPFVENVVMENGKGLGYESTLVDAIDLSCCCPDDWLVIPTMDQDLGDIVMP</sequence>
<proteinExistence type="predicted"/>
<dbReference type="EMBL" id="QZWG01000018">
    <property type="protein sequence ID" value="RZB52976.1"/>
    <property type="molecule type" value="Genomic_DNA"/>
</dbReference>
<evidence type="ECO:0000313" key="4">
    <source>
        <dbReference type="Proteomes" id="UP000289340"/>
    </source>
</evidence>
<reference evidence="3 4" key="1">
    <citation type="submission" date="2018-09" db="EMBL/GenBank/DDBJ databases">
        <title>A high-quality reference genome of wild soybean provides a powerful tool to mine soybean genomes.</title>
        <authorList>
            <person name="Xie M."/>
            <person name="Chung C.Y.L."/>
            <person name="Li M.-W."/>
            <person name="Wong F.-L."/>
            <person name="Chan T.-F."/>
            <person name="Lam H.-M."/>
        </authorList>
    </citation>
    <scope>NUCLEOTIDE SEQUENCE [LARGE SCALE GENOMIC DNA]</scope>
    <source>
        <strain evidence="4">cv. W05</strain>
        <tissue evidence="3">Hypocotyl of etiolated seedlings</tissue>
    </source>
</reference>
<keyword evidence="2" id="KW-0472">Membrane</keyword>